<feature type="domain" description="N-acetyltransferase" evidence="1">
    <location>
        <begin position="3"/>
        <end position="171"/>
    </location>
</feature>
<protein>
    <submittedName>
        <fullName evidence="2">GCN5 family acetyltransferase</fullName>
    </submittedName>
</protein>
<dbReference type="CDD" id="cd04301">
    <property type="entry name" value="NAT_SF"/>
    <property type="match status" value="1"/>
</dbReference>
<accession>A0A120DIX3</accession>
<reference evidence="2 3" key="1">
    <citation type="journal article" date="2016" name="Microbiology (Mosc.)">
        <title>Comparison of Lactobacillus crispatus isolates from Lactobacillus-dominated vaginal microbiomes with isolates from microbiomes containing bacterial vaginosis-associated bacteria.</title>
        <authorList>
            <person name="Abdelmaksoud A.A."/>
            <person name="Koparde V.N."/>
            <person name="Sheth N.U."/>
            <person name="Serrano M.G."/>
            <person name="Glascock A.L."/>
            <person name="Fettweis J.M."/>
            <person name="Strauss Iii J.F."/>
            <person name="Buck G.A."/>
            <person name="Jefferson K.K."/>
        </authorList>
    </citation>
    <scope>NUCLEOTIDE SEQUENCE [LARGE SCALE GENOMIC DNA]</scope>
    <source>
        <strain evidence="2 3">VMC3</strain>
    </source>
</reference>
<dbReference type="PATRIC" id="fig|47770.28.peg.1643"/>
<dbReference type="Gene3D" id="3.40.630.30">
    <property type="match status" value="1"/>
</dbReference>
<dbReference type="InterPro" id="IPR016181">
    <property type="entry name" value="Acyl_CoA_acyltransferase"/>
</dbReference>
<keyword evidence="2" id="KW-0808">Transferase</keyword>
<name>A0A120DIX3_9LACO</name>
<evidence type="ECO:0000259" key="1">
    <source>
        <dbReference type="PROSITE" id="PS51186"/>
    </source>
</evidence>
<dbReference type="AlphaFoldDB" id="A0A120DIX3"/>
<dbReference type="RefSeq" id="WP_060461675.1">
    <property type="nucleotide sequence ID" value="NZ_AP025162.1"/>
</dbReference>
<evidence type="ECO:0000313" key="3">
    <source>
        <dbReference type="Proteomes" id="UP000067598"/>
    </source>
</evidence>
<dbReference type="PROSITE" id="PS51186">
    <property type="entry name" value="GNAT"/>
    <property type="match status" value="1"/>
</dbReference>
<gene>
    <name evidence="2" type="ORF">AEL95_01080</name>
</gene>
<sequence length="171" mass="19225">MQKYTRLAKKDDLSEIMRIIADAKDFLKASGSPQWQNGYPNESVIMDDIEKQNGYVSIAGDKVAGFAAAIAGSEPTYQTIDGSWSDDNDPYCTIHRIRFSSNFQGQGLAKIFMSNIISLQYAAGIRNFRIDTHCLNVPMQTLVEHNGFSYRGIIQCNDKEDPDRLAYELNL</sequence>
<dbReference type="Proteomes" id="UP000067598">
    <property type="component" value="Unassembled WGS sequence"/>
</dbReference>
<dbReference type="SUPFAM" id="SSF55729">
    <property type="entry name" value="Acyl-CoA N-acyltransferases (Nat)"/>
    <property type="match status" value="1"/>
</dbReference>
<dbReference type="Pfam" id="PF00583">
    <property type="entry name" value="Acetyltransf_1"/>
    <property type="match status" value="1"/>
</dbReference>
<comment type="caution">
    <text evidence="2">The sequence shown here is derived from an EMBL/GenBank/DDBJ whole genome shotgun (WGS) entry which is preliminary data.</text>
</comment>
<dbReference type="InterPro" id="IPR000182">
    <property type="entry name" value="GNAT_dom"/>
</dbReference>
<evidence type="ECO:0000313" key="2">
    <source>
        <dbReference type="EMBL" id="KWU04699.1"/>
    </source>
</evidence>
<dbReference type="GO" id="GO:0016747">
    <property type="term" value="F:acyltransferase activity, transferring groups other than amino-acyl groups"/>
    <property type="evidence" value="ECO:0007669"/>
    <property type="project" value="InterPro"/>
</dbReference>
<dbReference type="EMBL" id="LJGP01000006">
    <property type="protein sequence ID" value="KWU04699.1"/>
    <property type="molecule type" value="Genomic_DNA"/>
</dbReference>
<proteinExistence type="predicted"/>
<organism evidence="2 3">
    <name type="scientific">Lactobacillus crispatus</name>
    <dbReference type="NCBI Taxonomy" id="47770"/>
    <lineage>
        <taxon>Bacteria</taxon>
        <taxon>Bacillati</taxon>
        <taxon>Bacillota</taxon>
        <taxon>Bacilli</taxon>
        <taxon>Lactobacillales</taxon>
        <taxon>Lactobacillaceae</taxon>
        <taxon>Lactobacillus</taxon>
    </lineage>
</organism>